<evidence type="ECO:0000259" key="2">
    <source>
        <dbReference type="PROSITE" id="PS50017"/>
    </source>
</evidence>
<dbReference type="EMBL" id="JABFMT010000025">
    <property type="protein sequence ID" value="NUU03655.1"/>
    <property type="molecule type" value="Genomic_DNA"/>
</dbReference>
<proteinExistence type="predicted"/>
<name>A0ABX2M2P5_9BURK</name>
<feature type="domain" description="Death" evidence="2">
    <location>
        <begin position="1"/>
        <end position="69"/>
    </location>
</feature>
<dbReference type="RefSeq" id="WP_079214213.1">
    <property type="nucleotide sequence ID" value="NZ_CP018845.1"/>
</dbReference>
<feature type="coiled-coil region" evidence="1">
    <location>
        <begin position="13"/>
        <end position="47"/>
    </location>
</feature>
<protein>
    <recommendedName>
        <fullName evidence="2">Death domain-containing protein</fullName>
    </recommendedName>
</protein>
<reference evidence="3 4" key="1">
    <citation type="journal article" date="2020" name="Front. Plant Sci.">
        <title>Isolation of Rhizosphere Bacteria That Improve Quality and Water Stress Tolerance in Greenhouse Ornamentals.</title>
        <authorList>
            <person name="Nordstedt N.P."/>
            <person name="Jones M.L."/>
        </authorList>
    </citation>
    <scope>NUCLEOTIDE SEQUENCE [LARGE SCALE GENOMIC DNA]</scope>
    <source>
        <strain evidence="3 4">C6C2</strain>
    </source>
</reference>
<keyword evidence="1" id="KW-0175">Coiled coil</keyword>
<gene>
    <name evidence="3" type="ORF">HNO84_18755</name>
</gene>
<accession>A0ABX2M2P5</accession>
<comment type="caution">
    <text evidence="3">The sequence shown here is derived from an EMBL/GenBank/DDBJ whole genome shotgun (WGS) entry which is preliminary data.</text>
</comment>
<sequence length="85" mass="9963">METTEQTTPDPWIERAEELRLQMETLLQVQLEEYEQMTAKLEEWKQTPGAPFLTAADYEPWQSALKNLEAAHRAFDEHISSRVTK</sequence>
<keyword evidence="4" id="KW-1185">Reference proteome</keyword>
<dbReference type="Proteomes" id="UP000536746">
    <property type="component" value="Unassembled WGS sequence"/>
</dbReference>
<evidence type="ECO:0000313" key="3">
    <source>
        <dbReference type="EMBL" id="NUU03655.1"/>
    </source>
</evidence>
<dbReference type="PROSITE" id="PS50017">
    <property type="entry name" value="DEATH_DOMAIN"/>
    <property type="match status" value="1"/>
</dbReference>
<dbReference type="InterPro" id="IPR000488">
    <property type="entry name" value="Death_dom"/>
</dbReference>
<organism evidence="3 4">
    <name type="scientific">Herbaspirillum robiniae</name>
    <dbReference type="NCBI Taxonomy" id="2014887"/>
    <lineage>
        <taxon>Bacteria</taxon>
        <taxon>Pseudomonadati</taxon>
        <taxon>Pseudomonadota</taxon>
        <taxon>Betaproteobacteria</taxon>
        <taxon>Burkholderiales</taxon>
        <taxon>Oxalobacteraceae</taxon>
        <taxon>Herbaspirillum</taxon>
    </lineage>
</organism>
<evidence type="ECO:0000256" key="1">
    <source>
        <dbReference type="SAM" id="Coils"/>
    </source>
</evidence>
<evidence type="ECO:0000313" key="4">
    <source>
        <dbReference type="Proteomes" id="UP000536746"/>
    </source>
</evidence>